<sequence>MTVEGVVVFKTNPILPALQNQLTQRFCPEMIASLNHNRYQTVSGPFRWY</sequence>
<dbReference type="EMBL" id="JH658469">
    <property type="protein sequence ID" value="EXK79478.1"/>
    <property type="molecule type" value="Genomic_DNA"/>
</dbReference>
<evidence type="ECO:0000313" key="1">
    <source>
        <dbReference type="EMBL" id="EXK79478.1"/>
    </source>
</evidence>
<organism evidence="1 2">
    <name type="scientific">Fusarium oxysporum f. sp. raphani 54005</name>
    <dbReference type="NCBI Taxonomy" id="1089458"/>
    <lineage>
        <taxon>Eukaryota</taxon>
        <taxon>Fungi</taxon>
        <taxon>Dikarya</taxon>
        <taxon>Ascomycota</taxon>
        <taxon>Pezizomycotina</taxon>
        <taxon>Sordariomycetes</taxon>
        <taxon>Hypocreomycetidae</taxon>
        <taxon>Hypocreales</taxon>
        <taxon>Nectriaceae</taxon>
        <taxon>Fusarium</taxon>
        <taxon>Fusarium oxysporum species complex</taxon>
    </lineage>
</organism>
<proteinExistence type="predicted"/>
<reference evidence="1 2" key="1">
    <citation type="submission" date="2011-11" db="EMBL/GenBank/DDBJ databases">
        <title>The Genome Sequence of Fusarium oxysporum PHW815.</title>
        <authorList>
            <consortium name="The Broad Institute Genome Sequencing Platform"/>
            <person name="Ma L.-J."/>
            <person name="Gale L.R."/>
            <person name="Schwartz D.C."/>
            <person name="Zhou S."/>
            <person name="Corby-Kistler H."/>
            <person name="Young S.K."/>
            <person name="Zeng Q."/>
            <person name="Gargeya S."/>
            <person name="Fitzgerald M."/>
            <person name="Haas B."/>
            <person name="Abouelleil A."/>
            <person name="Alvarado L."/>
            <person name="Arachchi H.M."/>
            <person name="Berlin A."/>
            <person name="Brown A."/>
            <person name="Chapman S.B."/>
            <person name="Chen Z."/>
            <person name="Dunbar C."/>
            <person name="Freedman E."/>
            <person name="Gearin G."/>
            <person name="Goldberg J."/>
            <person name="Griggs A."/>
            <person name="Gujja S."/>
            <person name="Heiman D."/>
            <person name="Howarth C."/>
            <person name="Larson L."/>
            <person name="Lui A."/>
            <person name="MacDonald P.J.P."/>
            <person name="Montmayeur A."/>
            <person name="Murphy C."/>
            <person name="Neiman D."/>
            <person name="Pearson M."/>
            <person name="Priest M."/>
            <person name="Roberts A."/>
            <person name="Saif S."/>
            <person name="Shea T."/>
            <person name="Shenoy N."/>
            <person name="Sisk P."/>
            <person name="Stolte C."/>
            <person name="Sykes S."/>
            <person name="Wortman J."/>
            <person name="Nusbaum C."/>
            <person name="Birren B."/>
        </authorList>
    </citation>
    <scope>NUCLEOTIDE SEQUENCE [LARGE SCALE GENOMIC DNA]</scope>
    <source>
        <strain evidence="1 2">54005</strain>
    </source>
</reference>
<dbReference type="AlphaFoldDB" id="X0BKP9"/>
<name>X0BKP9_FUSOX</name>
<protein>
    <submittedName>
        <fullName evidence="1">Uncharacterized protein</fullName>
    </submittedName>
</protein>
<dbReference type="HOGENOM" id="CLU_3143153_0_0_1"/>
<evidence type="ECO:0000313" key="2">
    <source>
        <dbReference type="Proteomes" id="UP000030663"/>
    </source>
</evidence>
<dbReference type="Proteomes" id="UP000030663">
    <property type="component" value="Unassembled WGS sequence"/>
</dbReference>
<keyword evidence="2" id="KW-1185">Reference proteome</keyword>
<gene>
    <name evidence="1" type="ORF">FOQG_15906</name>
</gene>
<accession>X0BKP9</accession>